<dbReference type="PROSITE" id="PS51071">
    <property type="entry name" value="HTH_RPIR"/>
    <property type="match status" value="1"/>
</dbReference>
<sequence length="283" mass="31699">MSDILLDIQEKLNDFTDVERRIAEYILQNSKEVLTMSTQKLAKKCGVSPAAIIRFSRNMGLGGFPDLKIHLSANLSENTSDVLLREVEENAEIAEIKRNIQHRMERMGKKTSELLDDQMILSAEEKIDHAQTVYVYGIGASSLVAQDIAQKFIRIGKQALFFADLHLLVTAMLAQSETRVLVLISNTGETAEVLRAAKIAKENEIDLIAITGHAESTLGSMSETILLTATGEGFRFRTAATISLMAQLYVVDVLFYTYVSRHFEESETLLKRSKEAIQQIWED</sequence>
<evidence type="ECO:0000256" key="3">
    <source>
        <dbReference type="ARBA" id="ARBA00023163"/>
    </source>
</evidence>
<dbReference type="Gene3D" id="3.40.50.10490">
    <property type="entry name" value="Glucose-6-phosphate isomerase like protein, domain 1"/>
    <property type="match status" value="1"/>
</dbReference>
<dbReference type="Proteomes" id="UP000190328">
    <property type="component" value="Unassembled WGS sequence"/>
</dbReference>
<dbReference type="InterPro" id="IPR035472">
    <property type="entry name" value="RpiR-like_SIS"/>
</dbReference>
<dbReference type="InterPro" id="IPR001347">
    <property type="entry name" value="SIS_dom"/>
</dbReference>
<dbReference type="EMBL" id="FUXI01000006">
    <property type="protein sequence ID" value="SJZ55702.1"/>
    <property type="molecule type" value="Genomic_DNA"/>
</dbReference>
<dbReference type="InterPro" id="IPR046348">
    <property type="entry name" value="SIS_dom_sf"/>
</dbReference>
<proteinExistence type="predicted"/>
<dbReference type="GO" id="GO:0003700">
    <property type="term" value="F:DNA-binding transcription factor activity"/>
    <property type="evidence" value="ECO:0007669"/>
    <property type="project" value="InterPro"/>
</dbReference>
<evidence type="ECO:0000259" key="4">
    <source>
        <dbReference type="PROSITE" id="PS51071"/>
    </source>
</evidence>
<dbReference type="AlphaFoldDB" id="A0A1T4LLW0"/>
<dbReference type="STRING" id="263852.SAMN02745116_00719"/>
<dbReference type="PANTHER" id="PTHR30514:SF1">
    <property type="entry name" value="HTH-TYPE TRANSCRIPTIONAL REGULATOR HEXR-RELATED"/>
    <property type="match status" value="1"/>
</dbReference>
<evidence type="ECO:0000259" key="5">
    <source>
        <dbReference type="PROSITE" id="PS51464"/>
    </source>
</evidence>
<evidence type="ECO:0000313" key="6">
    <source>
        <dbReference type="EMBL" id="SJZ55702.1"/>
    </source>
</evidence>
<keyword evidence="3" id="KW-0804">Transcription</keyword>
<dbReference type="CDD" id="cd05013">
    <property type="entry name" value="SIS_RpiR"/>
    <property type="match status" value="1"/>
</dbReference>
<gene>
    <name evidence="6" type="ORF">SAMN02745116_00719</name>
</gene>
<dbReference type="InterPro" id="IPR000281">
    <property type="entry name" value="HTH_RpiR"/>
</dbReference>
<dbReference type="Pfam" id="PF01380">
    <property type="entry name" value="SIS"/>
    <property type="match status" value="1"/>
</dbReference>
<dbReference type="GO" id="GO:0003677">
    <property type="term" value="F:DNA binding"/>
    <property type="evidence" value="ECO:0007669"/>
    <property type="project" value="UniProtKB-KW"/>
</dbReference>
<evidence type="ECO:0000256" key="1">
    <source>
        <dbReference type="ARBA" id="ARBA00023015"/>
    </source>
</evidence>
<dbReference type="InterPro" id="IPR009057">
    <property type="entry name" value="Homeodomain-like_sf"/>
</dbReference>
<evidence type="ECO:0000313" key="7">
    <source>
        <dbReference type="Proteomes" id="UP000190328"/>
    </source>
</evidence>
<dbReference type="Pfam" id="PF01418">
    <property type="entry name" value="HTH_6"/>
    <property type="match status" value="1"/>
</dbReference>
<protein>
    <submittedName>
        <fullName evidence="6">Transcriptional regulator, RpiR family</fullName>
    </submittedName>
</protein>
<dbReference type="RefSeq" id="WP_078806674.1">
    <property type="nucleotide sequence ID" value="NZ_FUXI01000006.1"/>
</dbReference>
<dbReference type="PANTHER" id="PTHR30514">
    <property type="entry name" value="GLUCOKINASE"/>
    <property type="match status" value="1"/>
</dbReference>
<name>A0A1T4LLW0_9ENTE</name>
<dbReference type="InterPro" id="IPR036388">
    <property type="entry name" value="WH-like_DNA-bd_sf"/>
</dbReference>
<reference evidence="6 7" key="1">
    <citation type="submission" date="2017-02" db="EMBL/GenBank/DDBJ databases">
        <authorList>
            <person name="Peterson S.W."/>
        </authorList>
    </citation>
    <scope>NUCLEOTIDE SEQUENCE [LARGE SCALE GENOMIC DNA]</scope>
    <source>
        <strain evidence="6 7">ATCC BAA-1030</strain>
    </source>
</reference>
<keyword evidence="1" id="KW-0805">Transcription regulation</keyword>
<keyword evidence="7" id="KW-1185">Reference proteome</keyword>
<dbReference type="SUPFAM" id="SSF46689">
    <property type="entry name" value="Homeodomain-like"/>
    <property type="match status" value="1"/>
</dbReference>
<dbReference type="OrthoDB" id="370421at2"/>
<dbReference type="GO" id="GO:0097367">
    <property type="term" value="F:carbohydrate derivative binding"/>
    <property type="evidence" value="ECO:0007669"/>
    <property type="project" value="InterPro"/>
</dbReference>
<dbReference type="PROSITE" id="PS51464">
    <property type="entry name" value="SIS"/>
    <property type="match status" value="1"/>
</dbReference>
<dbReference type="GO" id="GO:1901135">
    <property type="term" value="P:carbohydrate derivative metabolic process"/>
    <property type="evidence" value="ECO:0007669"/>
    <property type="project" value="InterPro"/>
</dbReference>
<keyword evidence="2" id="KW-0238">DNA-binding</keyword>
<feature type="domain" description="SIS" evidence="5">
    <location>
        <begin position="123"/>
        <end position="264"/>
    </location>
</feature>
<accession>A0A1T4LLW0</accession>
<dbReference type="InterPro" id="IPR047640">
    <property type="entry name" value="RpiR-like"/>
</dbReference>
<organism evidence="6 7">
    <name type="scientific">Pilibacter termitis</name>
    <dbReference type="NCBI Taxonomy" id="263852"/>
    <lineage>
        <taxon>Bacteria</taxon>
        <taxon>Bacillati</taxon>
        <taxon>Bacillota</taxon>
        <taxon>Bacilli</taxon>
        <taxon>Lactobacillales</taxon>
        <taxon>Enterococcaceae</taxon>
        <taxon>Pilibacter</taxon>
    </lineage>
</organism>
<dbReference type="Gene3D" id="1.10.10.10">
    <property type="entry name" value="Winged helix-like DNA-binding domain superfamily/Winged helix DNA-binding domain"/>
    <property type="match status" value="1"/>
</dbReference>
<evidence type="ECO:0000256" key="2">
    <source>
        <dbReference type="ARBA" id="ARBA00023125"/>
    </source>
</evidence>
<dbReference type="SUPFAM" id="SSF53697">
    <property type="entry name" value="SIS domain"/>
    <property type="match status" value="1"/>
</dbReference>
<feature type="domain" description="HTH rpiR-type" evidence="4">
    <location>
        <begin position="2"/>
        <end position="78"/>
    </location>
</feature>